<evidence type="ECO:0000313" key="1">
    <source>
        <dbReference type="EMBL" id="MCS5736114.1"/>
    </source>
</evidence>
<accession>A0ABT2H868</accession>
<sequence>MYAAIQNIDDVCNILPLSYWAGLGCSANPTLEDAVAQAHYQGKRIRALFYQCKELNSASYYSYEVI</sequence>
<dbReference type="RefSeq" id="WP_259541865.1">
    <property type="nucleotide sequence ID" value="NZ_JANLCJ010000011.1"/>
</dbReference>
<protein>
    <submittedName>
        <fullName evidence="1">Uncharacterized protein</fullName>
    </submittedName>
</protein>
<dbReference type="EMBL" id="JANLCJ010000011">
    <property type="protein sequence ID" value="MCS5736114.1"/>
    <property type="molecule type" value="Genomic_DNA"/>
</dbReference>
<proteinExistence type="predicted"/>
<comment type="caution">
    <text evidence="1">The sequence shown here is derived from an EMBL/GenBank/DDBJ whole genome shotgun (WGS) entry which is preliminary data.</text>
</comment>
<organism evidence="1 2">
    <name type="scientific">Herbiconiux daphne</name>
    <dbReference type="NCBI Taxonomy" id="2970914"/>
    <lineage>
        <taxon>Bacteria</taxon>
        <taxon>Bacillati</taxon>
        <taxon>Actinomycetota</taxon>
        <taxon>Actinomycetes</taxon>
        <taxon>Micrococcales</taxon>
        <taxon>Microbacteriaceae</taxon>
        <taxon>Herbiconiux</taxon>
    </lineage>
</organism>
<gene>
    <name evidence="1" type="ORF">N1032_20435</name>
</gene>
<name>A0ABT2H868_9MICO</name>
<dbReference type="Proteomes" id="UP001165586">
    <property type="component" value="Unassembled WGS sequence"/>
</dbReference>
<keyword evidence="2" id="KW-1185">Reference proteome</keyword>
<evidence type="ECO:0000313" key="2">
    <source>
        <dbReference type="Proteomes" id="UP001165586"/>
    </source>
</evidence>
<reference evidence="1" key="1">
    <citation type="submission" date="2022-08" db="EMBL/GenBank/DDBJ databases">
        <authorList>
            <person name="Deng Y."/>
            <person name="Han X.-F."/>
            <person name="Zhang Y.-Q."/>
        </authorList>
    </citation>
    <scope>NUCLEOTIDE SEQUENCE</scope>
    <source>
        <strain evidence="1">CPCC 203386</strain>
    </source>
</reference>